<dbReference type="AlphaFoldDB" id="A0A3E1RFE9"/>
<dbReference type="OrthoDB" id="9784774at2"/>
<dbReference type="PRINTS" id="PR00332">
    <property type="entry name" value="HISTRIAD"/>
</dbReference>
<dbReference type="PANTHER" id="PTHR23089">
    <property type="entry name" value="HISTIDINE TRIAD HIT PROTEIN"/>
    <property type="match status" value="1"/>
</dbReference>
<feature type="domain" description="HIT" evidence="4">
    <location>
        <begin position="17"/>
        <end position="128"/>
    </location>
</feature>
<dbReference type="SUPFAM" id="SSF54197">
    <property type="entry name" value="HIT-like"/>
    <property type="match status" value="1"/>
</dbReference>
<dbReference type="PROSITE" id="PS00892">
    <property type="entry name" value="HIT_1"/>
    <property type="match status" value="1"/>
</dbReference>
<dbReference type="InterPro" id="IPR001310">
    <property type="entry name" value="Histidine_triad_HIT"/>
</dbReference>
<reference evidence="5 6" key="1">
    <citation type="submission" date="2018-05" db="EMBL/GenBank/DDBJ databases">
        <title>Rhodoferax soyangensis sp.nov., isolated from an oligotrophic freshwater lake.</title>
        <authorList>
            <person name="Park M."/>
        </authorList>
    </citation>
    <scope>NUCLEOTIDE SEQUENCE [LARGE SCALE GENOMIC DNA]</scope>
    <source>
        <strain evidence="5 6">IMCC26218</strain>
    </source>
</reference>
<dbReference type="InterPro" id="IPR011146">
    <property type="entry name" value="HIT-like"/>
</dbReference>
<gene>
    <name evidence="5" type="ORF">DIC66_04280</name>
</gene>
<name>A0A3E1RFE9_9BURK</name>
<accession>A0A3E1RFE9</accession>
<comment type="caution">
    <text evidence="5">The sequence shown here is derived from an EMBL/GenBank/DDBJ whole genome shotgun (WGS) entry which is preliminary data.</text>
</comment>
<dbReference type="PROSITE" id="PS51084">
    <property type="entry name" value="HIT_2"/>
    <property type="match status" value="1"/>
</dbReference>
<organism evidence="5 6">
    <name type="scientific">Rhodoferax lacus</name>
    <dbReference type="NCBI Taxonomy" id="2184758"/>
    <lineage>
        <taxon>Bacteria</taxon>
        <taxon>Pseudomonadati</taxon>
        <taxon>Pseudomonadota</taxon>
        <taxon>Betaproteobacteria</taxon>
        <taxon>Burkholderiales</taxon>
        <taxon>Comamonadaceae</taxon>
        <taxon>Rhodoferax</taxon>
    </lineage>
</organism>
<protein>
    <submittedName>
        <fullName evidence="5">Histidine triad nucleotide-binding protein</fullName>
    </submittedName>
</protein>
<evidence type="ECO:0000259" key="4">
    <source>
        <dbReference type="PROSITE" id="PS51084"/>
    </source>
</evidence>
<dbReference type="InterPro" id="IPR019808">
    <property type="entry name" value="Histidine_triad_CS"/>
</dbReference>
<evidence type="ECO:0000313" key="5">
    <source>
        <dbReference type="EMBL" id="RFO97951.1"/>
    </source>
</evidence>
<dbReference type="RefSeq" id="WP_117174426.1">
    <property type="nucleotide sequence ID" value="NZ_QFZK01000002.1"/>
</dbReference>
<evidence type="ECO:0000256" key="3">
    <source>
        <dbReference type="PROSITE-ProRule" id="PRU00464"/>
    </source>
</evidence>
<feature type="short sequence motif" description="Histidine triad motif" evidence="2 3">
    <location>
        <begin position="113"/>
        <end position="117"/>
    </location>
</feature>
<proteinExistence type="predicted"/>
<evidence type="ECO:0000256" key="1">
    <source>
        <dbReference type="PIRSR" id="PIRSR601310-1"/>
    </source>
</evidence>
<dbReference type="Gene3D" id="3.30.428.10">
    <property type="entry name" value="HIT-like"/>
    <property type="match status" value="1"/>
</dbReference>
<evidence type="ECO:0000256" key="2">
    <source>
        <dbReference type="PIRSR" id="PIRSR601310-3"/>
    </source>
</evidence>
<evidence type="ECO:0000313" key="6">
    <source>
        <dbReference type="Proteomes" id="UP000260665"/>
    </source>
</evidence>
<dbReference type="GO" id="GO:0003824">
    <property type="term" value="F:catalytic activity"/>
    <property type="evidence" value="ECO:0007669"/>
    <property type="project" value="InterPro"/>
</dbReference>
<keyword evidence="6" id="KW-1185">Reference proteome</keyword>
<dbReference type="Pfam" id="PF01230">
    <property type="entry name" value="HIT"/>
    <property type="match status" value="1"/>
</dbReference>
<dbReference type="InterPro" id="IPR036265">
    <property type="entry name" value="HIT-like_sf"/>
</dbReference>
<dbReference type="CDD" id="cd01276">
    <property type="entry name" value="PKCI_related"/>
    <property type="match status" value="1"/>
</dbReference>
<dbReference type="Proteomes" id="UP000260665">
    <property type="component" value="Unassembled WGS sequence"/>
</dbReference>
<sequence>MSDLLRAHTAAHDPDCIFCKIVAKQIPSGIVYEDEEIFAFHDIHPWAPVHFLLIPKMHIPSMAQVGPDQAGLLGRMMALAPKLALEQGCNPYPEGGYRMLTNTGREGGQEVQHLHFHVMGGPRPWLRG</sequence>
<feature type="active site" description="Tele-AMP-histidine intermediate" evidence="1">
    <location>
        <position position="115"/>
    </location>
</feature>
<dbReference type="EMBL" id="QFZK01000002">
    <property type="protein sequence ID" value="RFO97951.1"/>
    <property type="molecule type" value="Genomic_DNA"/>
</dbReference>